<dbReference type="InterPro" id="IPR054691">
    <property type="entry name" value="LeuA/HCS_post-cat"/>
</dbReference>
<feature type="domain" description="Pyruvate carboxyltransferase" evidence="10">
    <location>
        <begin position="7"/>
        <end position="272"/>
    </location>
</feature>
<dbReference type="InterPro" id="IPR036230">
    <property type="entry name" value="LeuA_allosteric_dom_sf"/>
</dbReference>
<dbReference type="InterPro" id="IPR000891">
    <property type="entry name" value="PYR_CT"/>
</dbReference>
<keyword evidence="3" id="KW-0028">Amino-acid biosynthesis</keyword>
<dbReference type="Gene3D" id="3.20.20.70">
    <property type="entry name" value="Aldolase class I"/>
    <property type="match status" value="1"/>
</dbReference>
<dbReference type="UniPathway" id="UPA00047">
    <property type="reaction ID" value="UER00066"/>
</dbReference>
<protein>
    <recommendedName>
        <fullName evidence="8">Citramalate synthase</fullName>
        <ecNumber evidence="8">2.3.3.21</ecNumber>
    </recommendedName>
</protein>
<dbReference type="GO" id="GO:0003852">
    <property type="term" value="F:2-isopropylmalate synthase activity"/>
    <property type="evidence" value="ECO:0007669"/>
    <property type="project" value="InterPro"/>
</dbReference>
<evidence type="ECO:0000256" key="7">
    <source>
        <dbReference type="ARBA" id="ARBA00048263"/>
    </source>
</evidence>
<sequence>MKQTQVIELFDTTLRDGTQAEGVNLSIHDKLQITERLDDFGIDIIEGGWPGSNPKDEQYFKEVRSLNLKHAKICAFGSTARFPEKVKEDKNLNMLLAAETEWISIFGKTWRFHSKVTLGLTDEQNEELIFKSVQFLKEQGRKVAFDAEHFFDGYKDDPDFALRMLRAAEQAGADVLALCDTNGGSLPSEVSDIFKHVGQEFKTPLGIHAHNDGELAVANSLAAVQAGAVHVQGTINGIGERCGNANLCSIIPNLKLKLGLQTKGAVNLQGLTNLSHFVYEVANLTPNIRAAYVGKTAFTHKGGIHVSSVLKDSRMYEHVEPEKVGNRRHVLVSDLSGQSNIRYKAKELGINIAQDREFSRKFVQYIKNLEYQGFQFDGAEASFELLLRSELNTYSPYFEITYAKINVLLDNAETDYSEAVLKVKVGDEVEHTASDGNGPVNALDNALRKAIIRFYPEIAGMHLVDYKVRVLGEKDGTGARVRVLVETSDGQNSWSTVGVSHNIIKASLQALTDSINYKIFQTRKERQLVGKSESIG</sequence>
<dbReference type="Gene3D" id="1.10.238.260">
    <property type="match status" value="1"/>
</dbReference>
<dbReference type="InterPro" id="IPR005675">
    <property type="entry name" value="Citramal_synthase"/>
</dbReference>
<dbReference type="SMART" id="SM00917">
    <property type="entry name" value="LeuA_dimer"/>
    <property type="match status" value="1"/>
</dbReference>
<dbReference type="EC" id="2.3.3.21" evidence="8"/>
<dbReference type="PANTHER" id="PTHR43538">
    <property type="entry name" value="ALPHA-IPM SYNTHASE/HOMOCITRATE SYNTHASE"/>
    <property type="match status" value="1"/>
</dbReference>
<proteinExistence type="inferred from homology"/>
<evidence type="ECO:0000256" key="1">
    <source>
        <dbReference type="ARBA" id="ARBA00004743"/>
    </source>
</evidence>
<keyword evidence="6" id="KW-0100">Branched-chain amino acid biosynthesis</keyword>
<keyword evidence="4" id="KW-0412">Isoleucine biosynthesis</keyword>
<dbReference type="PROSITE" id="PS00815">
    <property type="entry name" value="AIPM_HOMOCIT_SYNTH_1"/>
    <property type="match status" value="1"/>
</dbReference>
<evidence type="ECO:0000259" key="10">
    <source>
        <dbReference type="PROSITE" id="PS50991"/>
    </source>
</evidence>
<evidence type="ECO:0000256" key="5">
    <source>
        <dbReference type="ARBA" id="ARBA00022679"/>
    </source>
</evidence>
<evidence type="ECO:0000256" key="8">
    <source>
        <dbReference type="NCBIfam" id="TIGR00977"/>
    </source>
</evidence>
<dbReference type="Pfam" id="PF22617">
    <property type="entry name" value="HCS_D2"/>
    <property type="match status" value="1"/>
</dbReference>
<dbReference type="Pfam" id="PF08502">
    <property type="entry name" value="LeuA_dimer"/>
    <property type="match status" value="1"/>
</dbReference>
<dbReference type="Gene3D" id="3.30.160.270">
    <property type="match status" value="1"/>
</dbReference>
<dbReference type="EMBL" id="DRTD01000697">
    <property type="protein sequence ID" value="HHE55971.1"/>
    <property type="molecule type" value="Genomic_DNA"/>
</dbReference>
<dbReference type="Pfam" id="PF00682">
    <property type="entry name" value="HMGL-like"/>
    <property type="match status" value="1"/>
</dbReference>
<comment type="caution">
    <text evidence="11">The sequence shown here is derived from an EMBL/GenBank/DDBJ whole genome shotgun (WGS) entry which is preliminary data.</text>
</comment>
<evidence type="ECO:0000256" key="3">
    <source>
        <dbReference type="ARBA" id="ARBA00022605"/>
    </source>
</evidence>
<dbReference type="GO" id="GO:0043714">
    <property type="term" value="F:(R)-citramalate synthase activity"/>
    <property type="evidence" value="ECO:0007669"/>
    <property type="project" value="UniProtKB-UniRule"/>
</dbReference>
<evidence type="ECO:0000256" key="2">
    <source>
        <dbReference type="ARBA" id="ARBA00006154"/>
    </source>
</evidence>
<name>A0A7V5H4Z6_CALAY</name>
<gene>
    <name evidence="11" type="ORF">ENL21_09325</name>
</gene>
<accession>A0A7V5H4Z6</accession>
<keyword evidence="5 9" id="KW-0808">Transferase</keyword>
<dbReference type="AlphaFoldDB" id="A0A7V5H4Z6"/>
<comment type="catalytic activity">
    <reaction evidence="7">
        <text>pyruvate + acetyl-CoA + H2O = (3R)-citramalate + CoA + H(+)</text>
        <dbReference type="Rhea" id="RHEA:19045"/>
        <dbReference type="ChEBI" id="CHEBI:15361"/>
        <dbReference type="ChEBI" id="CHEBI:15377"/>
        <dbReference type="ChEBI" id="CHEBI:15378"/>
        <dbReference type="ChEBI" id="CHEBI:30934"/>
        <dbReference type="ChEBI" id="CHEBI:57287"/>
        <dbReference type="ChEBI" id="CHEBI:57288"/>
        <dbReference type="EC" id="2.3.3.21"/>
    </reaction>
</comment>
<evidence type="ECO:0000256" key="6">
    <source>
        <dbReference type="ARBA" id="ARBA00023304"/>
    </source>
</evidence>
<dbReference type="InterPro" id="IPR013709">
    <property type="entry name" value="2-isopropylmalate_synth_dimer"/>
</dbReference>
<dbReference type="Proteomes" id="UP000886111">
    <property type="component" value="Unassembled WGS sequence"/>
</dbReference>
<dbReference type="SUPFAM" id="SSF110921">
    <property type="entry name" value="2-isopropylmalate synthase LeuA, allosteric (dimerisation) domain"/>
    <property type="match status" value="1"/>
</dbReference>
<dbReference type="SUPFAM" id="SSF51569">
    <property type="entry name" value="Aldolase"/>
    <property type="match status" value="1"/>
</dbReference>
<dbReference type="PANTHER" id="PTHR43538:SF1">
    <property type="entry name" value="(R)-CITRAMALATE SYNTHASE"/>
    <property type="match status" value="1"/>
</dbReference>
<comment type="pathway">
    <text evidence="1">Amino-acid biosynthesis; L-isoleucine biosynthesis; 2-oxobutanoate from pyruvate: step 1/3.</text>
</comment>
<evidence type="ECO:0000256" key="9">
    <source>
        <dbReference type="RuleBase" id="RU003523"/>
    </source>
</evidence>
<evidence type="ECO:0000313" key="11">
    <source>
        <dbReference type="EMBL" id="HHE55971.1"/>
    </source>
</evidence>
<dbReference type="GO" id="GO:0009097">
    <property type="term" value="P:isoleucine biosynthetic process"/>
    <property type="evidence" value="ECO:0007669"/>
    <property type="project" value="UniProtKB-UniRule"/>
</dbReference>
<reference evidence="11" key="1">
    <citation type="journal article" date="2020" name="mSystems">
        <title>Genome- and Community-Level Interaction Insights into Carbon Utilization and Element Cycling Functions of Hydrothermarchaeota in Hydrothermal Sediment.</title>
        <authorList>
            <person name="Zhou Z."/>
            <person name="Liu Y."/>
            <person name="Xu W."/>
            <person name="Pan J."/>
            <person name="Luo Z.H."/>
            <person name="Li M."/>
        </authorList>
    </citation>
    <scope>NUCLEOTIDE SEQUENCE [LARGE SCALE GENOMIC DNA]</scope>
    <source>
        <strain evidence="11">HyVt-76</strain>
    </source>
</reference>
<dbReference type="NCBIfam" id="TIGR00977">
    <property type="entry name" value="citramal_synth"/>
    <property type="match status" value="1"/>
</dbReference>
<dbReference type="InterPro" id="IPR002034">
    <property type="entry name" value="AIPM/Hcit_synth_CS"/>
</dbReference>
<organism evidence="11">
    <name type="scientific">Caldithrix abyssi</name>
    <dbReference type="NCBI Taxonomy" id="187145"/>
    <lineage>
        <taxon>Bacteria</taxon>
        <taxon>Pseudomonadati</taxon>
        <taxon>Calditrichota</taxon>
        <taxon>Calditrichia</taxon>
        <taxon>Calditrichales</taxon>
        <taxon>Calditrichaceae</taxon>
        <taxon>Caldithrix</taxon>
    </lineage>
</organism>
<dbReference type="InterPro" id="IPR013785">
    <property type="entry name" value="Aldolase_TIM"/>
</dbReference>
<dbReference type="PROSITE" id="PS50991">
    <property type="entry name" value="PYR_CT"/>
    <property type="match status" value="1"/>
</dbReference>
<dbReference type="CDD" id="cd07941">
    <property type="entry name" value="DRE_TIM_LeuA3"/>
    <property type="match status" value="1"/>
</dbReference>
<dbReference type="GO" id="GO:0009098">
    <property type="term" value="P:L-leucine biosynthetic process"/>
    <property type="evidence" value="ECO:0007669"/>
    <property type="project" value="InterPro"/>
</dbReference>
<evidence type="ECO:0000256" key="4">
    <source>
        <dbReference type="ARBA" id="ARBA00022624"/>
    </source>
</evidence>
<comment type="similarity">
    <text evidence="2 9">Belongs to the alpha-IPM synthase/homocitrate synthase family.</text>
</comment>